<comment type="caution">
    <text evidence="1">The sequence shown here is derived from an EMBL/GenBank/DDBJ whole genome shotgun (WGS) entry which is preliminary data.</text>
</comment>
<gene>
    <name evidence="1" type="ORF">GCM10009564_12970</name>
</gene>
<reference evidence="2" key="1">
    <citation type="journal article" date="2019" name="Int. J. Syst. Evol. Microbiol.">
        <title>The Global Catalogue of Microorganisms (GCM) 10K type strain sequencing project: providing services to taxonomists for standard genome sequencing and annotation.</title>
        <authorList>
            <consortium name="The Broad Institute Genomics Platform"/>
            <consortium name="The Broad Institute Genome Sequencing Center for Infectious Disease"/>
            <person name="Wu L."/>
            <person name="Ma J."/>
        </authorList>
    </citation>
    <scope>NUCLEOTIDE SEQUENCE [LARGE SCALE GENOMIC DNA]</scope>
    <source>
        <strain evidence="2">JCM 11269</strain>
    </source>
</reference>
<name>A0ABP4DH91_9ACTN</name>
<dbReference type="Proteomes" id="UP001501072">
    <property type="component" value="Unassembled WGS sequence"/>
</dbReference>
<protein>
    <submittedName>
        <fullName evidence="1">Uncharacterized protein</fullName>
    </submittedName>
</protein>
<proteinExistence type="predicted"/>
<accession>A0ABP4DH91</accession>
<keyword evidence="2" id="KW-1185">Reference proteome</keyword>
<dbReference type="EMBL" id="BAAAHU010000009">
    <property type="protein sequence ID" value="GAA1006232.1"/>
    <property type="molecule type" value="Genomic_DNA"/>
</dbReference>
<dbReference type="RefSeq" id="WP_086791289.1">
    <property type="nucleotide sequence ID" value="NZ_BAAAHU010000009.1"/>
</dbReference>
<organism evidence="1 2">
    <name type="scientific">Streptomyces thermogriseus</name>
    <dbReference type="NCBI Taxonomy" id="75292"/>
    <lineage>
        <taxon>Bacteria</taxon>
        <taxon>Bacillati</taxon>
        <taxon>Actinomycetota</taxon>
        <taxon>Actinomycetes</taxon>
        <taxon>Kitasatosporales</taxon>
        <taxon>Streptomycetaceae</taxon>
        <taxon>Streptomyces</taxon>
    </lineage>
</organism>
<sequence>MNQLSVPHLDGNVLAGPLADVFAVDPTTAWHRCPTCRMPSSIGELHVYGTGPGPGLTGRCPGCADLALRAVAQPGHLWLQIGNGAGAFRFPLPHSAR</sequence>
<dbReference type="InterPro" id="IPR045423">
    <property type="entry name" value="DUF6510"/>
</dbReference>
<dbReference type="Pfam" id="PF20120">
    <property type="entry name" value="DUF6510"/>
    <property type="match status" value="1"/>
</dbReference>
<evidence type="ECO:0000313" key="2">
    <source>
        <dbReference type="Proteomes" id="UP001501072"/>
    </source>
</evidence>
<evidence type="ECO:0000313" key="1">
    <source>
        <dbReference type="EMBL" id="GAA1006232.1"/>
    </source>
</evidence>